<evidence type="ECO:0000256" key="7">
    <source>
        <dbReference type="SAM" id="Phobius"/>
    </source>
</evidence>
<protein>
    <recommendedName>
        <fullName evidence="8">Major facilitator superfamily (MFS) profile domain-containing protein</fullName>
    </recommendedName>
</protein>
<dbReference type="STRING" id="333138.LQ50_00650"/>
<dbReference type="InterPro" id="IPR052528">
    <property type="entry name" value="Sugar_transport-like"/>
</dbReference>
<evidence type="ECO:0000259" key="8">
    <source>
        <dbReference type="PROSITE" id="PS50850"/>
    </source>
</evidence>
<sequence>MNKVFVKKVIGDIEVTRDLKLLLIIGGLYALSIALSNTFVNVYLWKQSGEFVDIALYNLGSVVMQPIAFIIAGKIAKKIDRVIVLRVGVSALAIFFSTVLFLGKDANEYLILLGVLIGTGFGFYWLAFNVLTFEITEPETRDFFNGFLGLLTSFAGMIGPILSGFIITRMEQFTGYTIIFTVSLALFLAAVLTSFLLKRRSAEGQYCFKRILKERKNNPNWRQITRAHFFQGLREGTFVFVIVVWVYIATGSELAIGTYGLVASATQFVAYYVITRIIKPTIRKKLILMGGLILYGAIFIIVLGELTFTKLITYGVVVSIAYPMLLVPYVSLTFDVIGKGWKAAEMRVEYIVVRELFVNSGRIVSVLAFLATVTLFSEEKGIPILLLVLGAGHTVIYFFVKQVHFKENKGGESYSFARQKGGDGDPSGGSGTSV</sequence>
<feature type="transmembrane region" description="Helical" evidence="7">
    <location>
        <begin position="312"/>
        <end position="336"/>
    </location>
</feature>
<feature type="transmembrane region" description="Helical" evidence="7">
    <location>
        <begin position="382"/>
        <end position="400"/>
    </location>
</feature>
<dbReference type="eggNOG" id="COG0477">
    <property type="taxonomic scope" value="Bacteria"/>
</dbReference>
<feature type="transmembrane region" description="Helical" evidence="7">
    <location>
        <begin position="143"/>
        <end position="167"/>
    </location>
</feature>
<feature type="region of interest" description="Disordered" evidence="6">
    <location>
        <begin position="415"/>
        <end position="434"/>
    </location>
</feature>
<feature type="transmembrane region" description="Helical" evidence="7">
    <location>
        <begin position="51"/>
        <end position="71"/>
    </location>
</feature>
<evidence type="ECO:0000313" key="9">
    <source>
        <dbReference type="EMBL" id="KHF41840.1"/>
    </source>
</evidence>
<feature type="transmembrane region" description="Helical" evidence="7">
    <location>
        <begin position="173"/>
        <end position="197"/>
    </location>
</feature>
<dbReference type="InterPro" id="IPR036259">
    <property type="entry name" value="MFS_trans_sf"/>
</dbReference>
<organism evidence="9 10">
    <name type="scientific">Halalkalibacter okhensis</name>
    <dbReference type="NCBI Taxonomy" id="333138"/>
    <lineage>
        <taxon>Bacteria</taxon>
        <taxon>Bacillati</taxon>
        <taxon>Bacillota</taxon>
        <taxon>Bacilli</taxon>
        <taxon>Bacillales</taxon>
        <taxon>Bacillaceae</taxon>
        <taxon>Halalkalibacter</taxon>
    </lineage>
</organism>
<feature type="transmembrane region" description="Helical" evidence="7">
    <location>
        <begin position="256"/>
        <end position="274"/>
    </location>
</feature>
<keyword evidence="3 7" id="KW-0812">Transmembrane</keyword>
<dbReference type="EMBL" id="JRJU01000001">
    <property type="protein sequence ID" value="KHF41840.1"/>
    <property type="molecule type" value="Genomic_DNA"/>
</dbReference>
<comment type="subcellular location">
    <subcellularLocation>
        <location evidence="1">Cell membrane</location>
        <topology evidence="1">Multi-pass membrane protein</topology>
    </subcellularLocation>
</comment>
<dbReference type="AlphaFoldDB" id="A0A0B0IKN8"/>
<keyword evidence="4 7" id="KW-1133">Transmembrane helix</keyword>
<evidence type="ECO:0000256" key="4">
    <source>
        <dbReference type="ARBA" id="ARBA00022989"/>
    </source>
</evidence>
<evidence type="ECO:0000313" key="10">
    <source>
        <dbReference type="Proteomes" id="UP000030832"/>
    </source>
</evidence>
<name>A0A0B0IKN8_9BACI</name>
<evidence type="ECO:0000256" key="2">
    <source>
        <dbReference type="ARBA" id="ARBA00022448"/>
    </source>
</evidence>
<dbReference type="Gene3D" id="1.20.1250.20">
    <property type="entry name" value="MFS general substrate transporter like domains"/>
    <property type="match status" value="1"/>
</dbReference>
<dbReference type="PANTHER" id="PTHR23526:SF2">
    <property type="entry name" value="MAJOR FACILITATOR SUPERFAMILY (MFS) PROFILE DOMAIN-CONTAINING PROTEIN"/>
    <property type="match status" value="1"/>
</dbReference>
<feature type="domain" description="Major facilitator superfamily (MFS) profile" evidence="8">
    <location>
        <begin position="1"/>
        <end position="202"/>
    </location>
</feature>
<dbReference type="PROSITE" id="PS50850">
    <property type="entry name" value="MFS"/>
    <property type="match status" value="1"/>
</dbReference>
<dbReference type="Pfam" id="PF07690">
    <property type="entry name" value="MFS_1"/>
    <property type="match status" value="1"/>
</dbReference>
<accession>A0A0B0IKN8</accession>
<keyword evidence="10" id="KW-1185">Reference proteome</keyword>
<reference evidence="9 10" key="1">
    <citation type="submission" date="2014-09" db="EMBL/GenBank/DDBJ databases">
        <title>Genome sequencing and annotation of Bacillus Okhensis strain Kh10-101T.</title>
        <authorList>
            <person name="Prakash J.S."/>
        </authorList>
    </citation>
    <scope>NUCLEOTIDE SEQUENCE [LARGE SCALE GENOMIC DNA]</scope>
    <source>
        <strain evidence="10">Kh10-101T</strain>
    </source>
</reference>
<gene>
    <name evidence="9" type="ORF">LQ50_00650</name>
</gene>
<evidence type="ECO:0000256" key="5">
    <source>
        <dbReference type="ARBA" id="ARBA00023136"/>
    </source>
</evidence>
<feature type="transmembrane region" description="Helical" evidence="7">
    <location>
        <begin position="232"/>
        <end position="250"/>
    </location>
</feature>
<comment type="caution">
    <text evidence="9">The sequence shown here is derived from an EMBL/GenBank/DDBJ whole genome shotgun (WGS) entry which is preliminary data.</text>
</comment>
<keyword evidence="5 7" id="KW-0472">Membrane</keyword>
<dbReference type="SUPFAM" id="SSF103473">
    <property type="entry name" value="MFS general substrate transporter"/>
    <property type="match status" value="1"/>
</dbReference>
<feature type="transmembrane region" description="Helical" evidence="7">
    <location>
        <begin position="109"/>
        <end position="131"/>
    </location>
</feature>
<dbReference type="GO" id="GO:0022857">
    <property type="term" value="F:transmembrane transporter activity"/>
    <property type="evidence" value="ECO:0007669"/>
    <property type="project" value="InterPro"/>
</dbReference>
<evidence type="ECO:0000256" key="6">
    <source>
        <dbReference type="SAM" id="MobiDB-lite"/>
    </source>
</evidence>
<dbReference type="RefSeq" id="WP_034624969.1">
    <property type="nucleotide sequence ID" value="NZ_JRJU01000001.1"/>
</dbReference>
<evidence type="ECO:0000256" key="3">
    <source>
        <dbReference type="ARBA" id="ARBA00022692"/>
    </source>
</evidence>
<dbReference type="InterPro" id="IPR020846">
    <property type="entry name" value="MFS_dom"/>
</dbReference>
<dbReference type="OrthoDB" id="2086294at2"/>
<feature type="transmembrane region" description="Helical" evidence="7">
    <location>
        <begin position="286"/>
        <end position="306"/>
    </location>
</feature>
<dbReference type="InterPro" id="IPR011701">
    <property type="entry name" value="MFS"/>
</dbReference>
<feature type="transmembrane region" description="Helical" evidence="7">
    <location>
        <begin position="356"/>
        <end position="376"/>
    </location>
</feature>
<keyword evidence="2" id="KW-0813">Transport</keyword>
<feature type="transmembrane region" description="Helical" evidence="7">
    <location>
        <begin position="21"/>
        <end position="45"/>
    </location>
</feature>
<dbReference type="Proteomes" id="UP000030832">
    <property type="component" value="Unassembled WGS sequence"/>
</dbReference>
<proteinExistence type="predicted"/>
<evidence type="ECO:0000256" key="1">
    <source>
        <dbReference type="ARBA" id="ARBA00004651"/>
    </source>
</evidence>
<dbReference type="PANTHER" id="PTHR23526">
    <property type="entry name" value="INTEGRAL MEMBRANE TRANSPORT PROTEIN-RELATED"/>
    <property type="match status" value="1"/>
</dbReference>
<feature type="compositionally biased region" description="Gly residues" evidence="6">
    <location>
        <begin position="424"/>
        <end position="434"/>
    </location>
</feature>
<dbReference type="GO" id="GO:0005886">
    <property type="term" value="C:plasma membrane"/>
    <property type="evidence" value="ECO:0007669"/>
    <property type="project" value="UniProtKB-SubCell"/>
</dbReference>
<feature type="transmembrane region" description="Helical" evidence="7">
    <location>
        <begin position="83"/>
        <end position="103"/>
    </location>
</feature>